<organism evidence="1 2">
    <name type="scientific">Clostridium perfringens E str. JGS1987</name>
    <dbReference type="NCBI Taxonomy" id="451755"/>
    <lineage>
        <taxon>Bacteria</taxon>
        <taxon>Bacillati</taxon>
        <taxon>Bacillota</taxon>
        <taxon>Clostridia</taxon>
        <taxon>Eubacteriales</taxon>
        <taxon>Clostridiaceae</taxon>
        <taxon>Clostridium</taxon>
    </lineage>
</organism>
<proteinExistence type="predicted"/>
<gene>
    <name evidence="1" type="ORF">AC3_2323</name>
</gene>
<dbReference type="EMBL" id="ABDW01000029">
    <property type="protein sequence ID" value="EDT14061.1"/>
    <property type="molecule type" value="Genomic_DNA"/>
</dbReference>
<dbReference type="AlphaFoldDB" id="B1BW11"/>
<reference evidence="1 2" key="1">
    <citation type="submission" date="2007-07" db="EMBL/GenBank/DDBJ databases">
        <title>Annotation of Clostridium perfringens E str. JGS1987.</title>
        <authorList>
            <person name="Paulsen I."/>
            <person name="Sebastian Y."/>
        </authorList>
    </citation>
    <scope>NUCLEOTIDE SEQUENCE [LARGE SCALE GENOMIC DNA]</scope>
    <source>
        <strain evidence="2">E str. JGS1987</strain>
    </source>
</reference>
<protein>
    <submittedName>
        <fullName evidence="1">Uncharacterized protein</fullName>
    </submittedName>
</protein>
<dbReference type="RefSeq" id="WP_003465175.1">
    <property type="nucleotide sequence ID" value="NZ_ABDW01000029.1"/>
</dbReference>
<dbReference type="Proteomes" id="UP000005337">
    <property type="component" value="Unassembled WGS sequence"/>
</dbReference>
<evidence type="ECO:0000313" key="1">
    <source>
        <dbReference type="EMBL" id="EDT14061.1"/>
    </source>
</evidence>
<comment type="caution">
    <text evidence="1">The sequence shown here is derived from an EMBL/GenBank/DDBJ whole genome shotgun (WGS) entry which is preliminary data.</text>
</comment>
<sequence length="86" mass="10406">MQYVSFNICNKCNLRRNLFWLKKIIKELQGFKEELKKFDSIEVKEKDIEILENAIEELELYKWAFLGLKYAYLDSIGYEVENEAFK</sequence>
<evidence type="ECO:0000313" key="2">
    <source>
        <dbReference type="Proteomes" id="UP000005337"/>
    </source>
</evidence>
<name>B1BW11_CLOPF</name>
<accession>B1BW11</accession>